<name>A0A0D0PS73_KITGR</name>
<evidence type="ECO:0000313" key="2">
    <source>
        <dbReference type="Proteomes" id="UP000032066"/>
    </source>
</evidence>
<gene>
    <name evidence="1" type="ORF">TR51_16135</name>
</gene>
<dbReference type="Proteomes" id="UP000032066">
    <property type="component" value="Unassembled WGS sequence"/>
</dbReference>
<dbReference type="AlphaFoldDB" id="A0A0D0PS73"/>
<keyword evidence="2" id="KW-1185">Reference proteome</keyword>
<sequence length="66" mass="7515">MYFGTDEDAQHLTGCPDRYLRQLDCQYDQHRAISALLHVDSRTGSERAARNKWASSYGPMCTAVYS</sequence>
<dbReference type="EMBL" id="JXZB01000002">
    <property type="protein sequence ID" value="KIQ65424.1"/>
    <property type="molecule type" value="Genomic_DNA"/>
</dbReference>
<dbReference type="InterPro" id="IPR046042">
    <property type="entry name" value="DUF6000"/>
</dbReference>
<comment type="caution">
    <text evidence="1">The sequence shown here is derived from an EMBL/GenBank/DDBJ whole genome shotgun (WGS) entry which is preliminary data.</text>
</comment>
<dbReference type="PATRIC" id="fig|2064.6.peg.3459"/>
<accession>A0A0D0PS73</accession>
<proteinExistence type="predicted"/>
<reference evidence="1 2" key="1">
    <citation type="submission" date="2015-02" db="EMBL/GenBank/DDBJ databases">
        <title>Draft genome sequence of Kitasatospora griseola MF730-N6, a bafilomycin, terpentecin and satosporin producer.</title>
        <authorList>
            <person name="Arens J.C."/>
            <person name="Haltli B."/>
            <person name="Kerr R.G."/>
        </authorList>
    </citation>
    <scope>NUCLEOTIDE SEQUENCE [LARGE SCALE GENOMIC DNA]</scope>
    <source>
        <strain evidence="1 2">MF730-N6</strain>
    </source>
</reference>
<evidence type="ECO:0000313" key="1">
    <source>
        <dbReference type="EMBL" id="KIQ65424.1"/>
    </source>
</evidence>
<organism evidence="1 2">
    <name type="scientific">Kitasatospora griseola</name>
    <name type="common">Streptomyces griseolosporeus</name>
    <dbReference type="NCBI Taxonomy" id="2064"/>
    <lineage>
        <taxon>Bacteria</taxon>
        <taxon>Bacillati</taxon>
        <taxon>Actinomycetota</taxon>
        <taxon>Actinomycetes</taxon>
        <taxon>Kitasatosporales</taxon>
        <taxon>Streptomycetaceae</taxon>
        <taxon>Kitasatospora</taxon>
    </lineage>
</organism>
<protein>
    <submittedName>
        <fullName evidence="1">Uncharacterized protein</fullName>
    </submittedName>
</protein>
<dbReference type="Pfam" id="PF19463">
    <property type="entry name" value="DUF6000"/>
    <property type="match status" value="1"/>
</dbReference>